<dbReference type="Proteomes" id="UP000234474">
    <property type="component" value="Unassembled WGS sequence"/>
</dbReference>
<proteinExistence type="predicted"/>
<gene>
    <name evidence="1" type="ORF">P174DRAFT_445847</name>
</gene>
<organism evidence="1 2">
    <name type="scientific">Aspergillus novofumigatus (strain IBT 16806)</name>
    <dbReference type="NCBI Taxonomy" id="1392255"/>
    <lineage>
        <taxon>Eukaryota</taxon>
        <taxon>Fungi</taxon>
        <taxon>Dikarya</taxon>
        <taxon>Ascomycota</taxon>
        <taxon>Pezizomycotina</taxon>
        <taxon>Eurotiomycetes</taxon>
        <taxon>Eurotiomycetidae</taxon>
        <taxon>Eurotiales</taxon>
        <taxon>Aspergillaceae</taxon>
        <taxon>Aspergillus</taxon>
        <taxon>Aspergillus subgen. Fumigati</taxon>
    </lineage>
</organism>
<accession>A0A2I1BV69</accession>
<dbReference type="RefSeq" id="XP_024677867.1">
    <property type="nucleotide sequence ID" value="XM_024828434.1"/>
</dbReference>
<evidence type="ECO:0000313" key="2">
    <source>
        <dbReference type="Proteomes" id="UP000234474"/>
    </source>
</evidence>
<dbReference type="VEuPathDB" id="FungiDB:P174DRAFT_445847"/>
<dbReference type="EMBL" id="MSZS01000010">
    <property type="protein sequence ID" value="PKX89272.1"/>
    <property type="molecule type" value="Genomic_DNA"/>
</dbReference>
<protein>
    <submittedName>
        <fullName evidence="1">Uncharacterized protein</fullName>
    </submittedName>
</protein>
<dbReference type="GeneID" id="36535759"/>
<keyword evidence="2" id="KW-1185">Reference proteome</keyword>
<reference evidence="2" key="1">
    <citation type="journal article" date="2018" name="Proc. Natl. Acad. Sci. U.S.A.">
        <title>Linking secondary metabolites to gene clusters through genome sequencing of six diverse Aspergillus species.</title>
        <authorList>
            <person name="Kaerboelling I."/>
            <person name="Vesth T.C."/>
            <person name="Frisvad J.C."/>
            <person name="Nybo J.L."/>
            <person name="Theobald S."/>
            <person name="Kuo A."/>
            <person name="Bowyer P."/>
            <person name="Matsuda Y."/>
            <person name="Mondo S."/>
            <person name="Lyhne E.K."/>
            <person name="Kogle M.E."/>
            <person name="Clum A."/>
            <person name="Lipzen A."/>
            <person name="Salamov A."/>
            <person name="Ngan C.Y."/>
            <person name="Daum C."/>
            <person name="Chiniquy J."/>
            <person name="Barry K."/>
            <person name="LaButti K."/>
            <person name="Haridas S."/>
            <person name="Simmons B.A."/>
            <person name="Magnuson J.K."/>
            <person name="Mortensen U.H."/>
            <person name="Larsen T.O."/>
            <person name="Grigoriev I.V."/>
            <person name="Baker S.E."/>
            <person name="Andersen M.R."/>
        </authorList>
    </citation>
    <scope>NUCLEOTIDE SEQUENCE [LARGE SCALE GENOMIC DNA]</scope>
    <source>
        <strain evidence="2">IBT 16806</strain>
    </source>
</reference>
<sequence length="55" mass="5874">MFCCTALDWRGQGAVARPFATATRNPAALLLGGEGSNNCPASTGGYFERAEFECW</sequence>
<comment type="caution">
    <text evidence="1">The sequence shown here is derived from an EMBL/GenBank/DDBJ whole genome shotgun (WGS) entry which is preliminary data.</text>
</comment>
<evidence type="ECO:0000313" key="1">
    <source>
        <dbReference type="EMBL" id="PKX89272.1"/>
    </source>
</evidence>
<dbReference type="AlphaFoldDB" id="A0A2I1BV69"/>
<name>A0A2I1BV69_ASPN1</name>